<dbReference type="GO" id="GO:0005737">
    <property type="term" value="C:cytoplasm"/>
    <property type="evidence" value="ECO:0007669"/>
    <property type="project" value="UniProtKB-SubCell"/>
</dbReference>
<evidence type="ECO:0000256" key="5">
    <source>
        <dbReference type="PROSITE-ProRule" id="PRU00221"/>
    </source>
</evidence>
<evidence type="ECO:0000256" key="1">
    <source>
        <dbReference type="ARBA" id="ARBA00004496"/>
    </source>
</evidence>
<dbReference type="FunCoup" id="A0A286UKG9">
    <property type="interactions" value="88"/>
</dbReference>
<dbReference type="PANTHER" id="PTHR12442">
    <property type="entry name" value="DYNEIN INTERMEDIATE CHAIN"/>
    <property type="match status" value="1"/>
</dbReference>
<dbReference type="PROSITE" id="PS50082">
    <property type="entry name" value="WD_REPEATS_2"/>
    <property type="match status" value="1"/>
</dbReference>
<dbReference type="GO" id="GO:0045503">
    <property type="term" value="F:dynein light chain binding"/>
    <property type="evidence" value="ECO:0007669"/>
    <property type="project" value="TreeGrafter"/>
</dbReference>
<dbReference type="Proteomes" id="UP000217199">
    <property type="component" value="Unassembled WGS sequence"/>
</dbReference>
<evidence type="ECO:0000256" key="2">
    <source>
        <dbReference type="ARBA" id="ARBA00022490"/>
    </source>
</evidence>
<dbReference type="InterPro" id="IPR001680">
    <property type="entry name" value="WD40_rpt"/>
</dbReference>
<keyword evidence="6" id="KW-0175">Coiled coil</keyword>
<dbReference type="GO" id="GO:0005868">
    <property type="term" value="C:cytoplasmic dynein complex"/>
    <property type="evidence" value="ECO:0007669"/>
    <property type="project" value="TreeGrafter"/>
</dbReference>
<keyword evidence="4" id="KW-0677">Repeat</keyword>
<dbReference type="AlphaFoldDB" id="A0A286UKG9"/>
<evidence type="ECO:0000256" key="6">
    <source>
        <dbReference type="SAM" id="Coils"/>
    </source>
</evidence>
<dbReference type="PANTHER" id="PTHR12442:SF22">
    <property type="entry name" value="CYTOPLASMIC DYNEIN 1 INTERMEDIATE CHAIN-RELATED"/>
    <property type="match status" value="1"/>
</dbReference>
<evidence type="ECO:0000256" key="3">
    <source>
        <dbReference type="ARBA" id="ARBA00022574"/>
    </source>
</evidence>
<dbReference type="EMBL" id="NBII01000004">
    <property type="protein sequence ID" value="PAV20111.1"/>
    <property type="molecule type" value="Genomic_DNA"/>
</dbReference>
<dbReference type="FunFam" id="2.130.10.10:FF:001070">
    <property type="entry name" value="Dynein intermediate chain, cytosolic"/>
    <property type="match status" value="1"/>
</dbReference>
<dbReference type="Gene3D" id="2.130.10.10">
    <property type="entry name" value="YVTN repeat-like/Quinoprotein amine dehydrogenase"/>
    <property type="match status" value="2"/>
</dbReference>
<accession>A0A286UKG9</accession>
<comment type="subcellular location">
    <subcellularLocation>
        <location evidence="1">Cytoplasm</location>
    </subcellularLocation>
</comment>
<organism evidence="8 9">
    <name type="scientific">Pyrrhoderma noxium</name>
    <dbReference type="NCBI Taxonomy" id="2282107"/>
    <lineage>
        <taxon>Eukaryota</taxon>
        <taxon>Fungi</taxon>
        <taxon>Dikarya</taxon>
        <taxon>Basidiomycota</taxon>
        <taxon>Agaricomycotina</taxon>
        <taxon>Agaricomycetes</taxon>
        <taxon>Hymenochaetales</taxon>
        <taxon>Hymenochaetaceae</taxon>
        <taxon>Pyrrhoderma</taxon>
    </lineage>
</organism>
<dbReference type="GO" id="GO:0045504">
    <property type="term" value="F:dynein heavy chain binding"/>
    <property type="evidence" value="ECO:0007669"/>
    <property type="project" value="TreeGrafter"/>
</dbReference>
<dbReference type="STRING" id="2282107.A0A286UKG9"/>
<comment type="caution">
    <text evidence="8">The sequence shown here is derived from an EMBL/GenBank/DDBJ whole genome shotgun (WGS) entry which is preliminary data.</text>
</comment>
<keyword evidence="2" id="KW-0963">Cytoplasm</keyword>
<dbReference type="GO" id="GO:0010970">
    <property type="term" value="P:transport along microtubule"/>
    <property type="evidence" value="ECO:0007669"/>
    <property type="project" value="TreeGrafter"/>
</dbReference>
<evidence type="ECO:0000313" key="8">
    <source>
        <dbReference type="EMBL" id="PAV20111.1"/>
    </source>
</evidence>
<feature type="repeat" description="WD" evidence="5">
    <location>
        <begin position="500"/>
        <end position="547"/>
    </location>
</feature>
<reference evidence="8 9" key="1">
    <citation type="journal article" date="2017" name="Mol. Ecol.">
        <title>Comparative and population genomic landscape of Phellinus noxius: A hypervariable fungus causing root rot in trees.</title>
        <authorList>
            <person name="Chung C.L."/>
            <person name="Lee T.J."/>
            <person name="Akiba M."/>
            <person name="Lee H.H."/>
            <person name="Kuo T.H."/>
            <person name="Liu D."/>
            <person name="Ke H.M."/>
            <person name="Yokoi T."/>
            <person name="Roa M.B."/>
            <person name="Lu M.J."/>
            <person name="Chang Y.Y."/>
            <person name="Ann P.J."/>
            <person name="Tsai J.N."/>
            <person name="Chen C.Y."/>
            <person name="Tzean S.S."/>
            <person name="Ota Y."/>
            <person name="Hattori T."/>
            <person name="Sahashi N."/>
            <person name="Liou R.F."/>
            <person name="Kikuchi T."/>
            <person name="Tsai I.J."/>
        </authorList>
    </citation>
    <scope>NUCLEOTIDE SEQUENCE [LARGE SCALE GENOMIC DNA]</scope>
    <source>
        <strain evidence="8 9">FFPRI411160</strain>
    </source>
</reference>
<dbReference type="OrthoDB" id="366230at2759"/>
<proteinExistence type="predicted"/>
<dbReference type="SMART" id="SM00320">
    <property type="entry name" value="WD40"/>
    <property type="match status" value="7"/>
</dbReference>
<evidence type="ECO:0000256" key="7">
    <source>
        <dbReference type="SAM" id="MobiDB-lite"/>
    </source>
</evidence>
<dbReference type="FunFam" id="2.130.10.10:FF:000414">
    <property type="entry name" value="Cytoplasmic dynein intermediate chain"/>
    <property type="match status" value="1"/>
</dbReference>
<feature type="region of interest" description="Disordered" evidence="7">
    <location>
        <begin position="662"/>
        <end position="683"/>
    </location>
</feature>
<protein>
    <submittedName>
        <fullName evidence="8">Cytoplasmic dynein intermediate chain</fullName>
    </submittedName>
</protein>
<evidence type="ECO:0000256" key="4">
    <source>
        <dbReference type="ARBA" id="ARBA00022737"/>
    </source>
</evidence>
<name>A0A286UKG9_9AGAM</name>
<sequence>MSSSSSVKRREEIEAKKRKLEELRQARIARQQAEAERRANPEAGPSTIRHADIDDIVDFALRNSPRRGTMTGEATPVSVPGTPAIGRPISPSNFRDRTPPAPSGRMSRQSDANSGRLSPGSTLVNQGVGPGSTTGTENVIERVVTPRPLPDLIDIEQELLELPRKERVTYNKDVQTAAIATEDDSLPDKEEEIRQQILREKEAEEEKLAKEKEIEEENERLEKQLEEEIRELTEEELASIVVDPEFNRFVDQSSKILQRALNDGYDYTRDYTVGAESGGDDSEGKRVKRVCTFYDERYGKNRSITDLDWSPKYPELSVAAYNKNPAALNEPDGLVAIWNLHLLERPEFVFHSQSDVLSVAFSPFNANLVFGGTYSGQILLWDTRSKHLPVLKTPLSAAGHTHPVYAIQIVGTQNAHNLITSSTDGLVCSWLVDMLAQPQESLELQHAGHNKTSEVAITCLDFPDNETTTFFAGTEEGNVYQANRYDRAGAKAGLNQYDVYRGHSGPVMGIHFHPLHGPVDFSDLFLTASVDWTVKLWRAKSIAKPSSQAQTLSPVYSFDEADDYVYDVKWHPQHPALFGTVDGSGRFDLWNLNADTEVPVVSTQVGSNRAINKLKWDCKDGRRAALGGSDGKMYIYDIGDMAIPRETEWTDLQRTLVNMQAGHGGGPGAVPELNDPTRIIAGR</sequence>
<gene>
    <name evidence="8" type="ORF">PNOK_0504500</name>
</gene>
<dbReference type="InterPro" id="IPR036322">
    <property type="entry name" value="WD40_repeat_dom_sf"/>
</dbReference>
<dbReference type="InParanoid" id="A0A286UKG9"/>
<keyword evidence="9" id="KW-1185">Reference proteome</keyword>
<feature type="region of interest" description="Disordered" evidence="7">
    <location>
        <begin position="1"/>
        <end position="140"/>
    </location>
</feature>
<dbReference type="InterPro" id="IPR050687">
    <property type="entry name" value="Dynein_IC"/>
</dbReference>
<feature type="coiled-coil region" evidence="6">
    <location>
        <begin position="186"/>
        <end position="238"/>
    </location>
</feature>
<dbReference type="Pfam" id="PF00400">
    <property type="entry name" value="WD40"/>
    <property type="match status" value="2"/>
</dbReference>
<keyword evidence="3 5" id="KW-0853">WD repeat</keyword>
<feature type="compositionally biased region" description="Basic and acidic residues" evidence="7">
    <location>
        <begin position="8"/>
        <end position="25"/>
    </location>
</feature>
<feature type="compositionally biased region" description="Polar residues" evidence="7">
    <location>
        <begin position="106"/>
        <end position="137"/>
    </location>
</feature>
<evidence type="ECO:0000313" key="9">
    <source>
        <dbReference type="Proteomes" id="UP000217199"/>
    </source>
</evidence>
<dbReference type="SUPFAM" id="SSF50978">
    <property type="entry name" value="WD40 repeat-like"/>
    <property type="match status" value="1"/>
</dbReference>
<dbReference type="InterPro" id="IPR015943">
    <property type="entry name" value="WD40/YVTN_repeat-like_dom_sf"/>
</dbReference>